<evidence type="ECO:0000256" key="8">
    <source>
        <dbReference type="SAM" id="Phobius"/>
    </source>
</evidence>
<evidence type="ECO:0000256" key="7">
    <source>
        <dbReference type="PIRSR" id="PIRSR600715-1"/>
    </source>
</evidence>
<dbReference type="PANTHER" id="PTHR22926">
    <property type="entry name" value="PHOSPHO-N-ACETYLMURAMOYL-PENTAPEPTIDE-TRANSFERASE"/>
    <property type="match status" value="1"/>
</dbReference>
<sequence length="356" mass="38674">MYEYWKLLFLPLTTAFIVVYLSTPYVIRFANKFGLIDDPKKNKHPKVIHTYPVPRAGGLALFAGILIASFIFLPKDKHLLGIILGSFSLVTMGVVDDKYNLNPYLRLAIQFATAAIPIAAGIGIAYITNPLGGIIDLSHPQISFSLLGDPKSIWILSDLFALFWIVTLMNFVNMGASGLDGQLSGTAAVAALTIAALSLKFSADVTQWPVIILASITAGAYLGFLPFHIFPQKIMPGFGGSTLAGYLLGVLSILSTTKVGTLMVVLAIPLIDTGFTIIRRVLSGKSPFWGDKGHLHHKLLDIGLSKRQVAFFYWGITAFLGILSLNLNASYKFYTIIGITALLGGITLWLTHRSKT</sequence>
<feature type="transmembrane region" description="Helical" evidence="8">
    <location>
        <begin position="234"/>
        <end position="254"/>
    </location>
</feature>
<evidence type="ECO:0000313" key="10">
    <source>
        <dbReference type="Proteomes" id="UP000176741"/>
    </source>
</evidence>
<dbReference type="PANTHER" id="PTHR22926:SF3">
    <property type="entry name" value="UNDECAPRENYL-PHOSPHATE ALPHA-N-ACETYLGLUCOSAMINYL 1-PHOSPHATE TRANSFERASE"/>
    <property type="match status" value="1"/>
</dbReference>
<keyword evidence="4 8" id="KW-0812">Transmembrane</keyword>
<comment type="caution">
    <text evidence="9">The sequence shown here is derived from an EMBL/GenBank/DDBJ whole genome shotgun (WGS) entry which is preliminary data.</text>
</comment>
<evidence type="ECO:0000256" key="3">
    <source>
        <dbReference type="ARBA" id="ARBA00022679"/>
    </source>
</evidence>
<dbReference type="GO" id="GO:0009103">
    <property type="term" value="P:lipopolysaccharide biosynthetic process"/>
    <property type="evidence" value="ECO:0007669"/>
    <property type="project" value="TreeGrafter"/>
</dbReference>
<feature type="transmembrane region" description="Helical" evidence="8">
    <location>
        <begin position="78"/>
        <end position="95"/>
    </location>
</feature>
<dbReference type="GO" id="GO:0016780">
    <property type="term" value="F:phosphotransferase activity, for other substituted phosphate groups"/>
    <property type="evidence" value="ECO:0007669"/>
    <property type="project" value="InterPro"/>
</dbReference>
<organism evidence="9 10">
    <name type="scientific">Candidatus Woesebacteria bacterium RIFCSPHIGHO2_01_FULL_38_26b</name>
    <dbReference type="NCBI Taxonomy" id="1802491"/>
    <lineage>
        <taxon>Bacteria</taxon>
        <taxon>Candidatus Woeseibacteriota</taxon>
    </lineage>
</organism>
<dbReference type="AlphaFoldDB" id="A0A1F7Y052"/>
<feature type="transmembrane region" description="Helical" evidence="8">
    <location>
        <begin position="183"/>
        <end position="202"/>
    </location>
</feature>
<dbReference type="EMBL" id="MGGD01000028">
    <property type="protein sequence ID" value="OGM20673.1"/>
    <property type="molecule type" value="Genomic_DNA"/>
</dbReference>
<dbReference type="GO" id="GO:0046872">
    <property type="term" value="F:metal ion binding"/>
    <property type="evidence" value="ECO:0007669"/>
    <property type="project" value="UniProtKB-KW"/>
</dbReference>
<evidence type="ECO:0000256" key="5">
    <source>
        <dbReference type="ARBA" id="ARBA00022989"/>
    </source>
</evidence>
<keyword evidence="7" id="KW-0460">Magnesium</keyword>
<evidence type="ECO:0000256" key="1">
    <source>
        <dbReference type="ARBA" id="ARBA00004651"/>
    </source>
</evidence>
<feature type="transmembrane region" description="Helical" evidence="8">
    <location>
        <begin position="6"/>
        <end position="27"/>
    </location>
</feature>
<keyword evidence="5 8" id="KW-1133">Transmembrane helix</keyword>
<evidence type="ECO:0008006" key="11">
    <source>
        <dbReference type="Google" id="ProtNLM"/>
    </source>
</evidence>
<comment type="subcellular location">
    <subcellularLocation>
        <location evidence="1">Cell membrane</location>
        <topology evidence="1">Multi-pass membrane protein</topology>
    </subcellularLocation>
</comment>
<proteinExistence type="predicted"/>
<dbReference type="InterPro" id="IPR000715">
    <property type="entry name" value="Glycosyl_transferase_4"/>
</dbReference>
<name>A0A1F7Y052_9BACT</name>
<dbReference type="GO" id="GO:0044038">
    <property type="term" value="P:cell wall macromolecule biosynthetic process"/>
    <property type="evidence" value="ECO:0007669"/>
    <property type="project" value="TreeGrafter"/>
</dbReference>
<keyword evidence="6 8" id="KW-0472">Membrane</keyword>
<keyword evidence="3" id="KW-0808">Transferase</keyword>
<evidence type="ECO:0000256" key="6">
    <source>
        <dbReference type="ARBA" id="ARBA00023136"/>
    </source>
</evidence>
<dbReference type="GO" id="GO:0005886">
    <property type="term" value="C:plasma membrane"/>
    <property type="evidence" value="ECO:0007669"/>
    <property type="project" value="UniProtKB-SubCell"/>
</dbReference>
<dbReference type="CDD" id="cd06853">
    <property type="entry name" value="GT_WecA_like"/>
    <property type="match status" value="1"/>
</dbReference>
<feature type="transmembrane region" description="Helical" evidence="8">
    <location>
        <begin position="153"/>
        <end position="171"/>
    </location>
</feature>
<feature type="binding site" evidence="7">
    <location>
        <position position="173"/>
    </location>
    <ligand>
        <name>Mg(2+)</name>
        <dbReference type="ChEBI" id="CHEBI:18420"/>
    </ligand>
</feature>
<protein>
    <recommendedName>
        <fullName evidence="11">Undecaprenyl-phosphate alpha-N-acetylglucosaminyl 1-phosphate transferase</fullName>
    </recommendedName>
</protein>
<feature type="transmembrane region" description="Helical" evidence="8">
    <location>
        <begin position="260"/>
        <end position="278"/>
    </location>
</feature>
<dbReference type="Proteomes" id="UP000176741">
    <property type="component" value="Unassembled WGS sequence"/>
</dbReference>
<feature type="transmembrane region" description="Helical" evidence="8">
    <location>
        <begin position="208"/>
        <end position="227"/>
    </location>
</feature>
<dbReference type="Pfam" id="PF00953">
    <property type="entry name" value="Glycos_transf_4"/>
    <property type="match status" value="1"/>
</dbReference>
<feature type="transmembrane region" description="Helical" evidence="8">
    <location>
        <begin position="309"/>
        <end position="327"/>
    </location>
</feature>
<feature type="transmembrane region" description="Helical" evidence="8">
    <location>
        <begin position="333"/>
        <end position="351"/>
    </location>
</feature>
<accession>A0A1F7Y052</accession>
<feature type="transmembrane region" description="Helical" evidence="8">
    <location>
        <begin position="48"/>
        <end position="72"/>
    </location>
</feature>
<evidence type="ECO:0000256" key="4">
    <source>
        <dbReference type="ARBA" id="ARBA00022692"/>
    </source>
</evidence>
<keyword evidence="7" id="KW-0479">Metal-binding</keyword>
<reference evidence="9 10" key="1">
    <citation type="journal article" date="2016" name="Nat. Commun.">
        <title>Thousands of microbial genomes shed light on interconnected biogeochemical processes in an aquifer system.</title>
        <authorList>
            <person name="Anantharaman K."/>
            <person name="Brown C.T."/>
            <person name="Hug L.A."/>
            <person name="Sharon I."/>
            <person name="Castelle C.J."/>
            <person name="Probst A.J."/>
            <person name="Thomas B.C."/>
            <person name="Singh A."/>
            <person name="Wilkins M.J."/>
            <person name="Karaoz U."/>
            <person name="Brodie E.L."/>
            <person name="Williams K.H."/>
            <person name="Hubbard S.S."/>
            <person name="Banfield J.F."/>
        </authorList>
    </citation>
    <scope>NUCLEOTIDE SEQUENCE [LARGE SCALE GENOMIC DNA]</scope>
</reference>
<gene>
    <name evidence="9" type="ORF">A2771_02445</name>
</gene>
<evidence type="ECO:0000256" key="2">
    <source>
        <dbReference type="ARBA" id="ARBA00022475"/>
    </source>
</evidence>
<dbReference type="GO" id="GO:0071555">
    <property type="term" value="P:cell wall organization"/>
    <property type="evidence" value="ECO:0007669"/>
    <property type="project" value="TreeGrafter"/>
</dbReference>
<keyword evidence="2" id="KW-1003">Cell membrane</keyword>
<comment type="cofactor">
    <cofactor evidence="7">
        <name>Mg(2+)</name>
        <dbReference type="ChEBI" id="CHEBI:18420"/>
    </cofactor>
</comment>
<feature type="transmembrane region" description="Helical" evidence="8">
    <location>
        <begin position="107"/>
        <end position="127"/>
    </location>
</feature>
<evidence type="ECO:0000313" key="9">
    <source>
        <dbReference type="EMBL" id="OGM20673.1"/>
    </source>
</evidence>